<keyword evidence="2" id="KW-1185">Reference proteome</keyword>
<dbReference type="GeneID" id="90073673"/>
<accession>A0AAV5QLU0</accession>
<dbReference type="Proteomes" id="UP001360560">
    <property type="component" value="Unassembled WGS sequence"/>
</dbReference>
<organism evidence="1 2">
    <name type="scientific">Saccharomycopsis crataegensis</name>
    <dbReference type="NCBI Taxonomy" id="43959"/>
    <lineage>
        <taxon>Eukaryota</taxon>
        <taxon>Fungi</taxon>
        <taxon>Dikarya</taxon>
        <taxon>Ascomycota</taxon>
        <taxon>Saccharomycotina</taxon>
        <taxon>Saccharomycetes</taxon>
        <taxon>Saccharomycopsidaceae</taxon>
        <taxon>Saccharomycopsis</taxon>
    </lineage>
</organism>
<proteinExistence type="predicted"/>
<evidence type="ECO:0000313" key="1">
    <source>
        <dbReference type="EMBL" id="GMM35694.1"/>
    </source>
</evidence>
<dbReference type="RefSeq" id="XP_064852694.1">
    <property type="nucleotide sequence ID" value="XM_064996622.1"/>
</dbReference>
<evidence type="ECO:0000313" key="2">
    <source>
        <dbReference type="Proteomes" id="UP001360560"/>
    </source>
</evidence>
<comment type="caution">
    <text evidence="1">The sequence shown here is derived from an EMBL/GenBank/DDBJ whole genome shotgun (WGS) entry which is preliminary data.</text>
</comment>
<protein>
    <submittedName>
        <fullName evidence="1">Uncharacterized protein</fullName>
    </submittedName>
</protein>
<dbReference type="EMBL" id="BTFZ01000010">
    <property type="protein sequence ID" value="GMM35694.1"/>
    <property type="molecule type" value="Genomic_DNA"/>
</dbReference>
<sequence length="143" mass="16120">MFSDPAGFKANVERIRNPTSSFISNHLLENISISGLKEVFNYRLSRDQLKESIPKISWKIDIPQDIIEPIGNSVLNGDPDNSFGQITTSNNKLFIDEIGSVHLYNVGLVHRMLTHLYGSDKSFGAPEVLFAICSDRFHDNKRV</sequence>
<gene>
    <name evidence="1" type="ORF">DASC09_030190</name>
</gene>
<dbReference type="AlphaFoldDB" id="A0AAV5QLU0"/>
<name>A0AAV5QLU0_9ASCO</name>
<reference evidence="1 2" key="1">
    <citation type="journal article" date="2023" name="Elife">
        <title>Identification of key yeast species and microbe-microbe interactions impacting larval growth of Drosophila in the wild.</title>
        <authorList>
            <person name="Mure A."/>
            <person name="Sugiura Y."/>
            <person name="Maeda R."/>
            <person name="Honda K."/>
            <person name="Sakurai N."/>
            <person name="Takahashi Y."/>
            <person name="Watada M."/>
            <person name="Katoh T."/>
            <person name="Gotoh A."/>
            <person name="Gotoh Y."/>
            <person name="Taniguchi I."/>
            <person name="Nakamura K."/>
            <person name="Hayashi T."/>
            <person name="Katayama T."/>
            <person name="Uemura T."/>
            <person name="Hattori Y."/>
        </authorList>
    </citation>
    <scope>NUCLEOTIDE SEQUENCE [LARGE SCALE GENOMIC DNA]</scope>
    <source>
        <strain evidence="1 2">SC-9</strain>
    </source>
</reference>